<dbReference type="RefSeq" id="WP_018004043.1">
    <property type="nucleotide sequence ID" value="NZ_CP016951.1"/>
</dbReference>
<dbReference type="Proteomes" id="UP000257016">
    <property type="component" value="Unassembled WGS sequence"/>
</dbReference>
<evidence type="ECO:0000256" key="4">
    <source>
        <dbReference type="ARBA" id="ARBA00022833"/>
    </source>
</evidence>
<geneLocation type="plasmid" evidence="11">
    <name>CBM2636p</name>
</geneLocation>
<evidence type="ECO:0000256" key="3">
    <source>
        <dbReference type="ARBA" id="ARBA00022801"/>
    </source>
</evidence>
<protein>
    <recommendedName>
        <fullName evidence="15">PRTRC system protein A</fullName>
    </recommendedName>
</protein>
<dbReference type="SUPFAM" id="SSF102712">
    <property type="entry name" value="JAB1/MPN domain"/>
    <property type="match status" value="1"/>
</dbReference>
<evidence type="ECO:0000313" key="12">
    <source>
        <dbReference type="Proteomes" id="UP000254259"/>
    </source>
</evidence>
<feature type="domain" description="DUF2016" evidence="6">
    <location>
        <begin position="2"/>
        <end position="76"/>
    </location>
</feature>
<reference evidence="12 13" key="2">
    <citation type="submission" date="2018-01" db="EMBL/GenBank/DDBJ databases">
        <authorList>
            <person name="Clerissi C."/>
        </authorList>
    </citation>
    <scope>NUCLEOTIDE SEQUENCE [LARGE SCALE GENOMIC DNA]</scope>
    <source>
        <strain evidence="9">Cupriavidus taiwanensis LMG 19430</strain>
        <strain evidence="8">Cupriavidus taiwanensis STM 3521</strain>
        <strain evidence="10">Cupriavidus taiwanensis STM 6021</strain>
        <strain evidence="11">Cupriavidus taiwanensis SWF 66322</strain>
        <plasmid evidence="13">cbm2589_p</plasmid>
        <plasmid evidence="11">CBM2636p</plasmid>
        <plasmid evidence="12">cbm2636p</plasmid>
    </source>
</reference>
<evidence type="ECO:0008006" key="15">
    <source>
        <dbReference type="Google" id="ProtNLM"/>
    </source>
</evidence>
<evidence type="ECO:0000256" key="5">
    <source>
        <dbReference type="ARBA" id="ARBA00023049"/>
    </source>
</evidence>
<geneLocation type="plasmid" evidence="12">
    <name>cbm2636p</name>
</geneLocation>
<name>A0A375F897_9BURK</name>
<dbReference type="InterPro" id="IPR022499">
    <property type="entry name" value="PRTRC_protein-A"/>
</dbReference>
<dbReference type="Proteomes" id="UP000254259">
    <property type="component" value="Plasmid CBM2636p"/>
</dbReference>
<proteinExistence type="predicted"/>
<evidence type="ECO:0000259" key="7">
    <source>
        <dbReference type="Pfam" id="PF14464"/>
    </source>
</evidence>
<dbReference type="GO" id="GO:0046872">
    <property type="term" value="F:metal ion binding"/>
    <property type="evidence" value="ECO:0007669"/>
    <property type="project" value="UniProtKB-KW"/>
</dbReference>
<evidence type="ECO:0000313" key="11">
    <source>
        <dbReference type="EMBL" id="SPD69263.1"/>
    </source>
</evidence>
<keyword evidence="1" id="KW-0645">Protease</keyword>
<gene>
    <name evidence="9" type="ORF">CBM2586_U20018</name>
    <name evidence="8" type="ORF">CBM2589_P90015</name>
    <name evidence="10" type="ORF">CBM2594_P30018</name>
    <name evidence="11" type="ORF">CBM2636_P10174</name>
</gene>
<evidence type="ECO:0000313" key="8">
    <source>
        <dbReference type="EMBL" id="SOY77392.1"/>
    </source>
</evidence>
<evidence type="ECO:0000313" key="10">
    <source>
        <dbReference type="EMBL" id="SPC25319.1"/>
    </source>
</evidence>
<dbReference type="EMBL" id="OFSN01000068">
    <property type="protein sequence ID" value="SOY78354.1"/>
    <property type="molecule type" value="Genomic_DNA"/>
</dbReference>
<keyword evidence="3" id="KW-0378">Hydrolase</keyword>
<evidence type="ECO:0000256" key="2">
    <source>
        <dbReference type="ARBA" id="ARBA00022723"/>
    </source>
</evidence>
<evidence type="ECO:0000256" key="1">
    <source>
        <dbReference type="ARBA" id="ARBA00022670"/>
    </source>
</evidence>
<dbReference type="EMBL" id="OFSP01000077">
    <property type="protein sequence ID" value="SOY77392.1"/>
    <property type="molecule type" value="Genomic_DNA"/>
</dbReference>
<feature type="domain" description="JAB" evidence="7">
    <location>
        <begin position="81"/>
        <end position="178"/>
    </location>
</feature>
<evidence type="ECO:0000313" key="14">
    <source>
        <dbReference type="Proteomes" id="UP000257016"/>
    </source>
</evidence>
<accession>A0A375F897</accession>
<dbReference type="EMBL" id="LT984815">
    <property type="protein sequence ID" value="SPD69263.1"/>
    <property type="molecule type" value="Genomic_DNA"/>
</dbReference>
<dbReference type="InterPro" id="IPR028090">
    <property type="entry name" value="JAB_dom_prok"/>
</dbReference>
<evidence type="ECO:0000259" key="6">
    <source>
        <dbReference type="Pfam" id="PF09436"/>
    </source>
</evidence>
<keyword evidence="5" id="KW-0482">Metalloprotease</keyword>
<dbReference type="Pfam" id="PF14464">
    <property type="entry name" value="Prok-JAB"/>
    <property type="match status" value="1"/>
</dbReference>
<dbReference type="NCBIfam" id="TIGR03735">
    <property type="entry name" value="PRTRC_A"/>
    <property type="match status" value="1"/>
</dbReference>
<reference evidence="14" key="1">
    <citation type="submission" date="2018-01" db="EMBL/GenBank/DDBJ databases">
        <authorList>
            <person name="Gaut B.S."/>
            <person name="Morton B.R."/>
            <person name="Clegg M.T."/>
            <person name="Duvall M.R."/>
        </authorList>
    </citation>
    <scope>NUCLEOTIDE SEQUENCE [LARGE SCALE GENOMIC DNA]</scope>
</reference>
<dbReference type="AlphaFoldDB" id="A0A375F897"/>
<dbReference type="GO" id="GO:0008237">
    <property type="term" value="F:metallopeptidase activity"/>
    <property type="evidence" value="ECO:0007669"/>
    <property type="project" value="UniProtKB-KW"/>
</dbReference>
<keyword evidence="11" id="KW-0614">Plasmid</keyword>
<dbReference type="GO" id="GO:0006508">
    <property type="term" value="P:proteolysis"/>
    <property type="evidence" value="ECO:0007669"/>
    <property type="project" value="UniProtKB-KW"/>
</dbReference>
<organism evidence="8 13">
    <name type="scientific">Cupriavidus taiwanensis</name>
    <dbReference type="NCBI Taxonomy" id="164546"/>
    <lineage>
        <taxon>Bacteria</taxon>
        <taxon>Pseudomonadati</taxon>
        <taxon>Pseudomonadota</taxon>
        <taxon>Betaproteobacteria</taxon>
        <taxon>Burkholderiales</taxon>
        <taxon>Burkholderiaceae</taxon>
        <taxon>Cupriavidus</taxon>
    </lineage>
</organism>
<keyword evidence="4" id="KW-0862">Zinc</keyword>
<evidence type="ECO:0000313" key="9">
    <source>
        <dbReference type="EMBL" id="SOY78354.1"/>
    </source>
</evidence>
<keyword evidence="2" id="KW-0479">Metal-binding</keyword>
<evidence type="ECO:0000313" key="13">
    <source>
        <dbReference type="Proteomes" id="UP000256297"/>
    </source>
</evidence>
<sequence length="213" mass="23333">MHPADTALQQSFPSVMVPRFGQLAAMEQPGERLLIAANGVFLEIARPWLRVVRRLGALEHRTAIPYGEAAETTELRCGRVPAQLIGEFAAMARAAYPKETGAWIVWNAASATFRLIPVGILEHSGGHLKYERPVLADDDVLVVDCHSHGSHPAFFSRTDDEDDRHDVKFAFVIGNCAALTPSMALRLCAKGIFETVGRVPGDWYSAAREEVLA</sequence>
<dbReference type="Proteomes" id="UP000256297">
    <property type="component" value="Plasmid CBM2589_p"/>
</dbReference>
<dbReference type="Pfam" id="PF09436">
    <property type="entry name" value="DUF2016"/>
    <property type="match status" value="1"/>
</dbReference>
<geneLocation type="plasmid" evidence="13">
    <name>cbm2589_p</name>
</geneLocation>
<dbReference type="Proteomes" id="UP000257139">
    <property type="component" value="Plasmid CBM2594_p"/>
</dbReference>
<dbReference type="EMBL" id="OGUU01000036">
    <property type="protein sequence ID" value="SPC25319.1"/>
    <property type="molecule type" value="Genomic_DNA"/>
</dbReference>
<dbReference type="InterPro" id="IPR018560">
    <property type="entry name" value="DUF2016"/>
</dbReference>